<dbReference type="VEuPathDB" id="FungiDB:HMPREF1541_03761"/>
<dbReference type="HOGENOM" id="CLU_2793920_0_0_1"/>
<dbReference type="InterPro" id="IPR011059">
    <property type="entry name" value="Metal-dep_hydrolase_composite"/>
</dbReference>
<name>W2S1I3_CYPE1</name>
<dbReference type="GO" id="GO:0016810">
    <property type="term" value="F:hydrolase activity, acting on carbon-nitrogen (but not peptide) bonds"/>
    <property type="evidence" value="ECO:0007669"/>
    <property type="project" value="InterPro"/>
</dbReference>
<organism evidence="1 2">
    <name type="scientific">Cyphellophora europaea (strain CBS 101466)</name>
    <name type="common">Phialophora europaea</name>
    <dbReference type="NCBI Taxonomy" id="1220924"/>
    <lineage>
        <taxon>Eukaryota</taxon>
        <taxon>Fungi</taxon>
        <taxon>Dikarya</taxon>
        <taxon>Ascomycota</taxon>
        <taxon>Pezizomycotina</taxon>
        <taxon>Eurotiomycetes</taxon>
        <taxon>Chaetothyriomycetidae</taxon>
        <taxon>Chaetothyriales</taxon>
        <taxon>Cyphellophoraceae</taxon>
        <taxon>Cyphellophora</taxon>
    </lineage>
</organism>
<accession>W2S1I3</accession>
<protein>
    <submittedName>
        <fullName evidence="1">Uncharacterized protein</fullName>
    </submittedName>
</protein>
<keyword evidence="2" id="KW-1185">Reference proteome</keyword>
<evidence type="ECO:0000313" key="1">
    <source>
        <dbReference type="EMBL" id="ETN41824.1"/>
    </source>
</evidence>
<dbReference type="EMBL" id="KB822719">
    <property type="protein sequence ID" value="ETN41824.1"/>
    <property type="molecule type" value="Genomic_DNA"/>
</dbReference>
<dbReference type="RefSeq" id="XP_008716333.1">
    <property type="nucleotide sequence ID" value="XM_008718111.1"/>
</dbReference>
<evidence type="ECO:0000313" key="2">
    <source>
        <dbReference type="Proteomes" id="UP000030752"/>
    </source>
</evidence>
<reference evidence="1 2" key="1">
    <citation type="submission" date="2013-03" db="EMBL/GenBank/DDBJ databases">
        <title>The Genome Sequence of Phialophora europaea CBS 101466.</title>
        <authorList>
            <consortium name="The Broad Institute Genomics Platform"/>
            <person name="Cuomo C."/>
            <person name="de Hoog S."/>
            <person name="Gorbushina A."/>
            <person name="Walker B."/>
            <person name="Young S.K."/>
            <person name="Zeng Q."/>
            <person name="Gargeya S."/>
            <person name="Fitzgerald M."/>
            <person name="Haas B."/>
            <person name="Abouelleil A."/>
            <person name="Allen A.W."/>
            <person name="Alvarado L."/>
            <person name="Arachchi H.M."/>
            <person name="Berlin A.M."/>
            <person name="Chapman S.B."/>
            <person name="Gainer-Dewar J."/>
            <person name="Goldberg J."/>
            <person name="Griggs A."/>
            <person name="Gujja S."/>
            <person name="Hansen M."/>
            <person name="Howarth C."/>
            <person name="Imamovic A."/>
            <person name="Ireland A."/>
            <person name="Larimer J."/>
            <person name="McCowan C."/>
            <person name="Murphy C."/>
            <person name="Pearson M."/>
            <person name="Poon T.W."/>
            <person name="Priest M."/>
            <person name="Roberts A."/>
            <person name="Saif S."/>
            <person name="Shea T."/>
            <person name="Sisk P."/>
            <person name="Sykes S."/>
            <person name="Wortman J."/>
            <person name="Nusbaum C."/>
            <person name="Birren B."/>
        </authorList>
    </citation>
    <scope>NUCLEOTIDE SEQUENCE [LARGE SCALE GENOMIC DNA]</scope>
    <source>
        <strain evidence="1 2">CBS 101466</strain>
    </source>
</reference>
<gene>
    <name evidence="1" type="ORF">HMPREF1541_03761</name>
</gene>
<dbReference type="InParanoid" id="W2S1I3"/>
<dbReference type="AlphaFoldDB" id="W2S1I3"/>
<dbReference type="Proteomes" id="UP000030752">
    <property type="component" value="Unassembled WGS sequence"/>
</dbReference>
<sequence>MEAELSFIREDAMADNLSLDKNLLCDLAAVGEEGQQCFVIMKEGRVVSKRLAARGSKLIACTRKPVAS</sequence>
<dbReference type="GeneID" id="19971100"/>
<proteinExistence type="predicted"/>
<dbReference type="Gene3D" id="2.30.40.10">
    <property type="entry name" value="Urease, subunit C, domain 1"/>
    <property type="match status" value="1"/>
</dbReference>